<feature type="region of interest" description="Disordered" evidence="1">
    <location>
        <begin position="474"/>
        <end position="496"/>
    </location>
</feature>
<dbReference type="GO" id="GO:0003725">
    <property type="term" value="F:double-stranded RNA binding"/>
    <property type="evidence" value="ECO:0007669"/>
    <property type="project" value="TreeGrafter"/>
</dbReference>
<feature type="region of interest" description="Disordered" evidence="1">
    <location>
        <begin position="283"/>
        <end position="326"/>
    </location>
</feature>
<protein>
    <recommendedName>
        <fullName evidence="2">U1-type domain-containing protein</fullName>
    </recommendedName>
</protein>
<comment type="caution">
    <text evidence="3">The sequence shown here is derived from an EMBL/GenBank/DDBJ whole genome shotgun (WGS) entry which is preliminary data.</text>
</comment>
<name>A0A9X0CKR7_9CNID</name>
<dbReference type="EMBL" id="MU827330">
    <property type="protein sequence ID" value="KAJ7354958.1"/>
    <property type="molecule type" value="Genomic_DNA"/>
</dbReference>
<feature type="compositionally biased region" description="Low complexity" evidence="1">
    <location>
        <begin position="63"/>
        <end position="88"/>
    </location>
</feature>
<keyword evidence="4" id="KW-1185">Reference proteome</keyword>
<dbReference type="GO" id="GO:0008270">
    <property type="term" value="F:zinc ion binding"/>
    <property type="evidence" value="ECO:0007669"/>
    <property type="project" value="InterPro"/>
</dbReference>
<feature type="compositionally biased region" description="Gly residues" evidence="1">
    <location>
        <begin position="107"/>
        <end position="116"/>
    </location>
</feature>
<feature type="compositionally biased region" description="Basic and acidic residues" evidence="1">
    <location>
        <begin position="201"/>
        <end position="211"/>
    </location>
</feature>
<proteinExistence type="predicted"/>
<feature type="compositionally biased region" description="Low complexity" evidence="1">
    <location>
        <begin position="128"/>
        <end position="143"/>
    </location>
</feature>
<feature type="domain" description="U1-type" evidence="2">
    <location>
        <begin position="239"/>
        <end position="273"/>
    </location>
</feature>
<dbReference type="Proteomes" id="UP001163046">
    <property type="component" value="Unassembled WGS sequence"/>
</dbReference>
<sequence length="716" mass="79013">MFMNHHIGISCLQKGLPGMSGGSGLGSGLTAQLAQQQQQLMAMVQTQSLLAAMQAQANANAQAQVHAQGRGKPMPSPLGGLLPTPLIPRTDRARDMQRQNRKRRNDGWGGGGGGNYGNKRERFDRNRGQQGNNRWGQNQQNRGRPGGVGAQNQQAKKAAAPDEKETKNNKAAEKELQEEETEEEGEDTQELDASQEEDKDDQEKGTVKDDIVNPDLPKSVNFIGEDVDSLMISLFDRQRSKYICQECKIICNLPTSFHKHLLGKRHARTVLENQGKEFDMDEFKSFSQGSAPAEKSETDEMTGCTKSDEREKVGTPEVSSPPPIQSPGVETNLDFVKYTCDTRKTAMKEGDIITISSVTQSRVKIDGFTSGRNMLGCEFVKAVSGFNCRLCKAFIRCGNDVISHIKGKKHQRNYQVQITKFVVAPQSTDEAAQLHINCEAHDVVDLDFGDIEHMNDDSLLTEEGEDELLGTPMATEEEELNDNPAEQTGVEESPANELTLSIIAPQLDYYPPLRTWRQNKGSALPTSNNSLMKALMLISMMLSSQESEDFIPLSVDEPVTSEEVDVPKSPLSITPRLTDSQDNEKEESQESEIPGSSQEEIEDITPKENTPTPTLAGSGRRGKKSVTRGGAGRGGAAREEGVVEDQGGVQGMPQVQEKLLKLKRKKQKMPTKTMMWTLWWALKSSMRLVMEKIRRKAIKTWCTVNSANDLCSGSLC</sequence>
<accession>A0A9X0CKR7</accession>
<feature type="compositionally biased region" description="Basic and acidic residues" evidence="1">
    <location>
        <begin position="159"/>
        <end position="175"/>
    </location>
</feature>
<feature type="compositionally biased region" description="Basic and acidic residues" evidence="1">
    <location>
        <begin position="89"/>
        <end position="98"/>
    </location>
</feature>
<dbReference type="Gene3D" id="3.30.160.60">
    <property type="entry name" value="Classic Zinc Finger"/>
    <property type="match status" value="1"/>
</dbReference>
<feature type="region of interest" description="Disordered" evidence="1">
    <location>
        <begin position="63"/>
        <end position="215"/>
    </location>
</feature>
<feature type="domain" description="U1-type" evidence="2">
    <location>
        <begin position="383"/>
        <end position="417"/>
    </location>
</feature>
<dbReference type="GO" id="GO:0071011">
    <property type="term" value="C:precatalytic spliceosome"/>
    <property type="evidence" value="ECO:0007669"/>
    <property type="project" value="TreeGrafter"/>
</dbReference>
<dbReference type="SUPFAM" id="SSF57667">
    <property type="entry name" value="beta-beta-alpha zinc fingers"/>
    <property type="match status" value="1"/>
</dbReference>
<gene>
    <name evidence="3" type="ORF">OS493_029067</name>
</gene>
<dbReference type="AlphaFoldDB" id="A0A9X0CKR7"/>
<dbReference type="PANTHER" id="PTHR45762">
    <property type="entry name" value="ZINC FINGER RNA-BINDING PROTEIN"/>
    <property type="match status" value="1"/>
</dbReference>
<feature type="compositionally biased region" description="Basic and acidic residues" evidence="1">
    <location>
        <begin position="118"/>
        <end position="127"/>
    </location>
</feature>
<dbReference type="InterPro" id="IPR003604">
    <property type="entry name" value="Matrin/U1-like-C_Znf_C2H2"/>
</dbReference>
<feature type="compositionally biased region" description="Polar residues" evidence="1">
    <location>
        <begin position="571"/>
        <end position="580"/>
    </location>
</feature>
<evidence type="ECO:0000256" key="1">
    <source>
        <dbReference type="SAM" id="MobiDB-lite"/>
    </source>
</evidence>
<dbReference type="InterPro" id="IPR013087">
    <property type="entry name" value="Znf_C2H2_type"/>
</dbReference>
<organism evidence="3 4">
    <name type="scientific">Desmophyllum pertusum</name>
    <dbReference type="NCBI Taxonomy" id="174260"/>
    <lineage>
        <taxon>Eukaryota</taxon>
        <taxon>Metazoa</taxon>
        <taxon>Cnidaria</taxon>
        <taxon>Anthozoa</taxon>
        <taxon>Hexacorallia</taxon>
        <taxon>Scleractinia</taxon>
        <taxon>Caryophylliina</taxon>
        <taxon>Caryophylliidae</taxon>
        <taxon>Desmophyllum</taxon>
    </lineage>
</organism>
<evidence type="ECO:0000259" key="2">
    <source>
        <dbReference type="SMART" id="SM00451"/>
    </source>
</evidence>
<dbReference type="SMART" id="SM00451">
    <property type="entry name" value="ZnF_U1"/>
    <property type="match status" value="2"/>
</dbReference>
<dbReference type="GO" id="GO:0003727">
    <property type="term" value="F:single-stranded RNA binding"/>
    <property type="evidence" value="ECO:0007669"/>
    <property type="project" value="TreeGrafter"/>
</dbReference>
<dbReference type="OrthoDB" id="9909793at2759"/>
<feature type="region of interest" description="Disordered" evidence="1">
    <location>
        <begin position="560"/>
        <end position="646"/>
    </location>
</feature>
<feature type="compositionally biased region" description="Acidic residues" evidence="1">
    <location>
        <begin position="176"/>
        <end position="200"/>
    </location>
</feature>
<evidence type="ECO:0000313" key="3">
    <source>
        <dbReference type="EMBL" id="KAJ7354958.1"/>
    </source>
</evidence>
<dbReference type="PANTHER" id="PTHR45762:SF3">
    <property type="entry name" value="ZINC-FINGER PROTEIN AT 72D, ISOFORM B"/>
    <property type="match status" value="1"/>
</dbReference>
<reference evidence="3" key="1">
    <citation type="submission" date="2023-01" db="EMBL/GenBank/DDBJ databases">
        <title>Genome assembly of the deep-sea coral Lophelia pertusa.</title>
        <authorList>
            <person name="Herrera S."/>
            <person name="Cordes E."/>
        </authorList>
    </citation>
    <scope>NUCLEOTIDE SEQUENCE</scope>
    <source>
        <strain evidence="3">USNM1676648</strain>
        <tissue evidence="3">Polyp</tissue>
    </source>
</reference>
<dbReference type="Pfam" id="PF12874">
    <property type="entry name" value="zf-met"/>
    <property type="match status" value="1"/>
</dbReference>
<evidence type="ECO:0000313" key="4">
    <source>
        <dbReference type="Proteomes" id="UP001163046"/>
    </source>
</evidence>
<dbReference type="InterPro" id="IPR036236">
    <property type="entry name" value="Znf_C2H2_sf"/>
</dbReference>